<gene>
    <name evidence="1" type="ORF">MAR_011277</name>
</gene>
<proteinExistence type="predicted"/>
<protein>
    <submittedName>
        <fullName evidence="1">Uncharacterized protein</fullName>
    </submittedName>
</protein>
<sequence>MVIFFMDIRGMLLGRTSEICCFTRTTPPAHRAESTNHELDILGLGRLEHAPYSPDLAPMDSILHGHRFDTTDELKYATSAIVAKLKPGWYKEFLPNGCNNTGTVLIET</sequence>
<dbReference type="InterPro" id="IPR036397">
    <property type="entry name" value="RNaseH_sf"/>
</dbReference>
<evidence type="ECO:0000313" key="2">
    <source>
        <dbReference type="Proteomes" id="UP001164746"/>
    </source>
</evidence>
<reference evidence="1" key="1">
    <citation type="submission" date="2022-11" db="EMBL/GenBank/DDBJ databases">
        <title>Centuries of genome instability and evolution in soft-shell clam transmissible cancer (bioRxiv).</title>
        <authorList>
            <person name="Hart S.F.M."/>
            <person name="Yonemitsu M.A."/>
            <person name="Giersch R.M."/>
            <person name="Beal B.F."/>
            <person name="Arriagada G."/>
            <person name="Davis B.W."/>
            <person name="Ostrander E.A."/>
            <person name="Goff S.P."/>
            <person name="Metzger M.J."/>
        </authorList>
    </citation>
    <scope>NUCLEOTIDE SEQUENCE</scope>
    <source>
        <strain evidence="1">MELC-2E11</strain>
        <tissue evidence="1">Siphon/mantle</tissue>
    </source>
</reference>
<evidence type="ECO:0000313" key="1">
    <source>
        <dbReference type="EMBL" id="WAR25573.1"/>
    </source>
</evidence>
<feature type="non-terminal residue" evidence="1">
    <location>
        <position position="108"/>
    </location>
</feature>
<name>A0ABY7FTM7_MYAAR</name>
<dbReference type="Gene3D" id="3.30.420.10">
    <property type="entry name" value="Ribonuclease H-like superfamily/Ribonuclease H"/>
    <property type="match status" value="1"/>
</dbReference>
<dbReference type="EMBL" id="CP111025">
    <property type="protein sequence ID" value="WAR25573.1"/>
    <property type="molecule type" value="Genomic_DNA"/>
</dbReference>
<accession>A0ABY7FTM7</accession>
<dbReference type="Proteomes" id="UP001164746">
    <property type="component" value="Chromosome 14"/>
</dbReference>
<keyword evidence="2" id="KW-1185">Reference proteome</keyword>
<organism evidence="1 2">
    <name type="scientific">Mya arenaria</name>
    <name type="common">Soft-shell clam</name>
    <dbReference type="NCBI Taxonomy" id="6604"/>
    <lineage>
        <taxon>Eukaryota</taxon>
        <taxon>Metazoa</taxon>
        <taxon>Spiralia</taxon>
        <taxon>Lophotrochozoa</taxon>
        <taxon>Mollusca</taxon>
        <taxon>Bivalvia</taxon>
        <taxon>Autobranchia</taxon>
        <taxon>Heteroconchia</taxon>
        <taxon>Euheterodonta</taxon>
        <taxon>Imparidentia</taxon>
        <taxon>Neoheterodontei</taxon>
        <taxon>Myida</taxon>
        <taxon>Myoidea</taxon>
        <taxon>Myidae</taxon>
        <taxon>Mya</taxon>
    </lineage>
</organism>